<sequence>MIRLATVVIVLSAASIFSALCISVSILVGINEFHTEIQHDLDGFKFHLNQLNNEFTFG</sequence>
<evidence type="ECO:0000313" key="6">
    <source>
        <dbReference type="Proteomes" id="UP000008068"/>
    </source>
</evidence>
<evidence type="ECO:0000256" key="2">
    <source>
        <dbReference type="ARBA" id="ARBA00022737"/>
    </source>
</evidence>
<accession>G0PE44</accession>
<dbReference type="EMBL" id="GL380304">
    <property type="protein sequence ID" value="EGT52662.1"/>
    <property type="molecule type" value="Genomic_DNA"/>
</dbReference>
<evidence type="ECO:0000259" key="4">
    <source>
        <dbReference type="SMART" id="SM01088"/>
    </source>
</evidence>
<dbReference type="OrthoDB" id="5876675at2759"/>
<dbReference type="SMART" id="SM01088">
    <property type="entry name" value="Col_cuticle_N"/>
    <property type="match status" value="1"/>
</dbReference>
<dbReference type="HOGENOM" id="CLU_2981044_0_0_1"/>
<reference evidence="6" key="1">
    <citation type="submission" date="2011-07" db="EMBL/GenBank/DDBJ databases">
        <authorList>
            <consortium name="Caenorhabditis brenneri Sequencing and Analysis Consortium"/>
            <person name="Wilson R.K."/>
        </authorList>
    </citation>
    <scope>NUCLEOTIDE SEQUENCE [LARGE SCALE GENOMIC DNA]</scope>
    <source>
        <strain evidence="6">PB2801</strain>
    </source>
</reference>
<comment type="subunit">
    <text evidence="1">Collagen polypeptide chains are complexed within the cuticle by disulfide bonds and other types of covalent cross-links.</text>
</comment>
<keyword evidence="3" id="KW-1015">Disulfide bond</keyword>
<name>G0PE44_CAEBE</name>
<dbReference type="AlphaFoldDB" id="G0PE44"/>
<gene>
    <name evidence="5" type="ORF">CAEBREN_14734</name>
</gene>
<dbReference type="GO" id="GO:0042302">
    <property type="term" value="F:structural constituent of cuticle"/>
    <property type="evidence" value="ECO:0007669"/>
    <property type="project" value="InterPro"/>
</dbReference>
<evidence type="ECO:0000256" key="1">
    <source>
        <dbReference type="ARBA" id="ARBA00011518"/>
    </source>
</evidence>
<organism evidence="6">
    <name type="scientific">Caenorhabditis brenneri</name>
    <name type="common">Nematode worm</name>
    <dbReference type="NCBI Taxonomy" id="135651"/>
    <lineage>
        <taxon>Eukaryota</taxon>
        <taxon>Metazoa</taxon>
        <taxon>Ecdysozoa</taxon>
        <taxon>Nematoda</taxon>
        <taxon>Chromadorea</taxon>
        <taxon>Rhabditida</taxon>
        <taxon>Rhabditina</taxon>
        <taxon>Rhabditomorpha</taxon>
        <taxon>Rhabditoidea</taxon>
        <taxon>Rhabditidae</taxon>
        <taxon>Peloderinae</taxon>
        <taxon>Caenorhabditis</taxon>
    </lineage>
</organism>
<dbReference type="InterPro" id="IPR002486">
    <property type="entry name" value="Col_cuticle_N"/>
</dbReference>
<proteinExistence type="predicted"/>
<dbReference type="STRING" id="135651.G0PE44"/>
<dbReference type="eggNOG" id="KOG3544">
    <property type="taxonomic scope" value="Eukaryota"/>
</dbReference>
<dbReference type="Pfam" id="PF01484">
    <property type="entry name" value="Col_cuticle_N"/>
    <property type="match status" value="1"/>
</dbReference>
<keyword evidence="2" id="KW-0677">Repeat</keyword>
<dbReference type="InParanoid" id="G0PE44"/>
<feature type="domain" description="Nematode cuticle collagen N-terminal" evidence="4">
    <location>
        <begin position="3"/>
        <end position="55"/>
    </location>
</feature>
<keyword evidence="6" id="KW-1185">Reference proteome</keyword>
<evidence type="ECO:0000313" key="5">
    <source>
        <dbReference type="EMBL" id="EGT52662.1"/>
    </source>
</evidence>
<evidence type="ECO:0000256" key="3">
    <source>
        <dbReference type="ARBA" id="ARBA00023157"/>
    </source>
</evidence>
<dbReference type="Proteomes" id="UP000008068">
    <property type="component" value="Unassembled WGS sequence"/>
</dbReference>
<protein>
    <recommendedName>
        <fullName evidence="4">Nematode cuticle collagen N-terminal domain-containing protein</fullName>
    </recommendedName>
</protein>